<dbReference type="RefSeq" id="WP_199108492.1">
    <property type="nucleotide sequence ID" value="NZ_JAHWXQ010000001.1"/>
</dbReference>
<dbReference type="Proteomes" id="UP000774935">
    <property type="component" value="Unassembled WGS sequence"/>
</dbReference>
<organism evidence="2 3">
    <name type="scientific">Pontibacter populi</name>
    <dbReference type="NCBI Taxonomy" id="890055"/>
    <lineage>
        <taxon>Bacteria</taxon>
        <taxon>Pseudomonadati</taxon>
        <taxon>Bacteroidota</taxon>
        <taxon>Cytophagia</taxon>
        <taxon>Cytophagales</taxon>
        <taxon>Hymenobacteraceae</taxon>
        <taxon>Pontibacter</taxon>
    </lineage>
</organism>
<keyword evidence="1" id="KW-1133">Transmembrane helix</keyword>
<gene>
    <name evidence="2" type="ORF">KYK27_02580</name>
</gene>
<reference evidence="2 3" key="1">
    <citation type="submission" date="2021-07" db="EMBL/GenBank/DDBJ databases">
        <authorList>
            <person name="Kim M.K."/>
        </authorList>
    </citation>
    <scope>NUCLEOTIDE SEQUENCE [LARGE SCALE GENOMIC DNA]</scope>
    <source>
        <strain evidence="2 3">HLY7-15</strain>
    </source>
</reference>
<accession>A0ABS6X7C9</accession>
<feature type="transmembrane region" description="Helical" evidence="1">
    <location>
        <begin position="41"/>
        <end position="60"/>
    </location>
</feature>
<keyword evidence="1" id="KW-0472">Membrane</keyword>
<name>A0ABS6X7C9_9BACT</name>
<evidence type="ECO:0000313" key="2">
    <source>
        <dbReference type="EMBL" id="MBW3363913.1"/>
    </source>
</evidence>
<keyword evidence="1" id="KW-0812">Transmembrane</keyword>
<proteinExistence type="predicted"/>
<protein>
    <submittedName>
        <fullName evidence="2">Uncharacterized protein</fullName>
    </submittedName>
</protein>
<comment type="caution">
    <text evidence="2">The sequence shown here is derived from an EMBL/GenBank/DDBJ whole genome shotgun (WGS) entry which is preliminary data.</text>
</comment>
<evidence type="ECO:0000256" key="1">
    <source>
        <dbReference type="SAM" id="Phobius"/>
    </source>
</evidence>
<keyword evidence="3" id="KW-1185">Reference proteome</keyword>
<feature type="transmembrane region" description="Helical" evidence="1">
    <location>
        <begin position="12"/>
        <end position="29"/>
    </location>
</feature>
<evidence type="ECO:0000313" key="3">
    <source>
        <dbReference type="Proteomes" id="UP000774935"/>
    </source>
</evidence>
<sequence>MFSYRKLSARTRTIILVTLLGILTILIVTEPRGDVFNFIKGFLNGILIVMFLGEVMLYFMNKKK</sequence>
<dbReference type="EMBL" id="JAHWXQ010000001">
    <property type="protein sequence ID" value="MBW3363913.1"/>
    <property type="molecule type" value="Genomic_DNA"/>
</dbReference>